<evidence type="ECO:0000313" key="12">
    <source>
        <dbReference type="EMBL" id="BEP30299.1"/>
    </source>
</evidence>
<dbReference type="GO" id="GO:0000976">
    <property type="term" value="F:transcription cis-regulatory region binding"/>
    <property type="evidence" value="ECO:0007669"/>
    <property type="project" value="TreeGrafter"/>
</dbReference>
<protein>
    <recommendedName>
        <fullName evidence="1">Stage 0 sporulation protein A homolog</fullName>
    </recommendedName>
</protein>
<dbReference type="InterPro" id="IPR011006">
    <property type="entry name" value="CheY-like_superfamily"/>
</dbReference>
<proteinExistence type="predicted"/>
<dbReference type="GO" id="GO:0005829">
    <property type="term" value="C:cytosol"/>
    <property type="evidence" value="ECO:0007669"/>
    <property type="project" value="TreeGrafter"/>
</dbReference>
<dbReference type="SMART" id="SM00448">
    <property type="entry name" value="REC"/>
    <property type="match status" value="1"/>
</dbReference>
<dbReference type="Gene3D" id="1.10.10.10">
    <property type="entry name" value="Winged helix-like DNA-binding domain superfamily/Winged helix DNA-binding domain"/>
    <property type="match status" value="1"/>
</dbReference>
<keyword evidence="13" id="KW-1185">Reference proteome</keyword>
<dbReference type="RefSeq" id="WP_338535894.1">
    <property type="nucleotide sequence ID" value="NZ_AP028654.1"/>
</dbReference>
<dbReference type="PANTHER" id="PTHR48111:SF73">
    <property type="entry name" value="ALKALINE PHOSPHATASE SYNTHESIS TRANSCRIPTIONAL REGULATORY PROTEIN PHOP"/>
    <property type="match status" value="1"/>
</dbReference>
<evidence type="ECO:0000313" key="13">
    <source>
        <dbReference type="Proteomes" id="UP001321786"/>
    </source>
</evidence>
<reference evidence="12 13" key="1">
    <citation type="submission" date="2023-08" db="EMBL/GenBank/DDBJ databases">
        <title>Helicovermis profunda gen. nov., sp. nov., a novel mesophilic, fermentative bacterium within the Bacillota from a deep-sea hydrothermal vent chimney.</title>
        <authorList>
            <person name="Miyazaki U."/>
            <person name="Mizutani D."/>
            <person name="Hashimoto Y."/>
            <person name="Tame A."/>
            <person name="Sawayama S."/>
            <person name="Miyazaki J."/>
            <person name="Takai K."/>
            <person name="Nakagawa S."/>
        </authorList>
    </citation>
    <scope>NUCLEOTIDE SEQUENCE [LARGE SCALE GENOMIC DNA]</scope>
    <source>
        <strain evidence="12 13">S502</strain>
    </source>
</reference>
<evidence type="ECO:0000256" key="3">
    <source>
        <dbReference type="ARBA" id="ARBA00023012"/>
    </source>
</evidence>
<evidence type="ECO:0000256" key="6">
    <source>
        <dbReference type="ARBA" id="ARBA00023163"/>
    </source>
</evidence>
<dbReference type="PANTHER" id="PTHR48111">
    <property type="entry name" value="REGULATOR OF RPOS"/>
    <property type="match status" value="1"/>
</dbReference>
<keyword evidence="4" id="KW-0805">Transcription regulation</keyword>
<name>A0AAU9EQ55_9FIRM</name>
<evidence type="ECO:0000259" key="10">
    <source>
        <dbReference type="PROSITE" id="PS50110"/>
    </source>
</evidence>
<keyword evidence="2 8" id="KW-0597">Phosphoprotein</keyword>
<organism evidence="12 13">
    <name type="scientific">Helicovermis profundi</name>
    <dbReference type="NCBI Taxonomy" id="3065157"/>
    <lineage>
        <taxon>Bacteria</taxon>
        <taxon>Bacillati</taxon>
        <taxon>Bacillota</taxon>
        <taxon>Clostridia</taxon>
        <taxon>Helicovermis</taxon>
    </lineage>
</organism>
<dbReference type="SUPFAM" id="SSF52172">
    <property type="entry name" value="CheY-like"/>
    <property type="match status" value="1"/>
</dbReference>
<dbReference type="InterPro" id="IPR001867">
    <property type="entry name" value="OmpR/PhoB-type_DNA-bd"/>
</dbReference>
<gene>
    <name evidence="12" type="ORF">HLPR_26300</name>
</gene>
<dbReference type="PROSITE" id="PS50110">
    <property type="entry name" value="RESPONSE_REGULATORY"/>
    <property type="match status" value="1"/>
</dbReference>
<dbReference type="Pfam" id="PF00486">
    <property type="entry name" value="Trans_reg_C"/>
    <property type="match status" value="1"/>
</dbReference>
<dbReference type="FunFam" id="3.40.50.2300:FF:000001">
    <property type="entry name" value="DNA-binding response regulator PhoB"/>
    <property type="match status" value="1"/>
</dbReference>
<dbReference type="InterPro" id="IPR039420">
    <property type="entry name" value="WalR-like"/>
</dbReference>
<dbReference type="SMART" id="SM00862">
    <property type="entry name" value="Trans_reg_C"/>
    <property type="match status" value="1"/>
</dbReference>
<comment type="function">
    <text evidence="7">May play the central regulatory role in sporulation. It may be an element of the effector pathway responsible for the activation of sporulation genes in response to nutritional stress. Spo0A may act in concert with spo0H (a sigma factor) to control the expression of some genes that are critical to the sporulation process.</text>
</comment>
<dbReference type="InterPro" id="IPR036388">
    <property type="entry name" value="WH-like_DNA-bd_sf"/>
</dbReference>
<dbReference type="GO" id="GO:0032993">
    <property type="term" value="C:protein-DNA complex"/>
    <property type="evidence" value="ECO:0007669"/>
    <property type="project" value="TreeGrafter"/>
</dbReference>
<dbReference type="FunFam" id="1.10.10.10:FF:000018">
    <property type="entry name" value="DNA-binding response regulator ResD"/>
    <property type="match status" value="1"/>
</dbReference>
<feature type="DNA-binding region" description="OmpR/PhoB-type" evidence="9">
    <location>
        <begin position="126"/>
        <end position="222"/>
    </location>
</feature>
<accession>A0AAU9EQ55</accession>
<evidence type="ECO:0000256" key="1">
    <source>
        <dbReference type="ARBA" id="ARBA00018672"/>
    </source>
</evidence>
<feature type="domain" description="OmpR/PhoB-type" evidence="11">
    <location>
        <begin position="126"/>
        <end position="222"/>
    </location>
</feature>
<evidence type="ECO:0000256" key="4">
    <source>
        <dbReference type="ARBA" id="ARBA00023015"/>
    </source>
</evidence>
<keyword evidence="5 9" id="KW-0238">DNA-binding</keyword>
<keyword evidence="6" id="KW-0804">Transcription</keyword>
<dbReference type="Gene3D" id="6.10.250.690">
    <property type="match status" value="1"/>
</dbReference>
<dbReference type="GO" id="GO:0006355">
    <property type="term" value="P:regulation of DNA-templated transcription"/>
    <property type="evidence" value="ECO:0007669"/>
    <property type="project" value="InterPro"/>
</dbReference>
<evidence type="ECO:0000256" key="8">
    <source>
        <dbReference type="PROSITE-ProRule" id="PRU00169"/>
    </source>
</evidence>
<dbReference type="Pfam" id="PF00072">
    <property type="entry name" value="Response_reg"/>
    <property type="match status" value="1"/>
</dbReference>
<dbReference type="GO" id="GO:0000156">
    <property type="term" value="F:phosphorelay response regulator activity"/>
    <property type="evidence" value="ECO:0007669"/>
    <property type="project" value="TreeGrafter"/>
</dbReference>
<dbReference type="AlphaFoldDB" id="A0AAU9EQ55"/>
<sequence length="224" mass="26078">MNTKILIADDEIRFRKLVYDFLTKEGYEVITAKDGKEAIEFFLHENDINLVILDVMMPYFTGFEVCKEIRRTSKVPILMLTALGGEVDEINGLNLGADEYITKPFSYEIFMARVNSLLRRTNKISQNTVFLEGISINDKTHEIIIDEKIVEFSPKEYKFILYLVKNLGRALSREQILNNVWGYDFYGDIRTVDTHIKSIRSKFGKYGEYIQTIRSVGYKLEVKK</sequence>
<keyword evidence="3" id="KW-0902">Two-component regulatory system</keyword>
<evidence type="ECO:0000259" key="11">
    <source>
        <dbReference type="PROSITE" id="PS51755"/>
    </source>
</evidence>
<dbReference type="Proteomes" id="UP001321786">
    <property type="component" value="Chromosome"/>
</dbReference>
<dbReference type="KEGG" id="hprf:HLPR_26300"/>
<dbReference type="PROSITE" id="PS51755">
    <property type="entry name" value="OMPR_PHOB"/>
    <property type="match status" value="1"/>
</dbReference>
<evidence type="ECO:0000256" key="5">
    <source>
        <dbReference type="ARBA" id="ARBA00023125"/>
    </source>
</evidence>
<dbReference type="CDD" id="cd17574">
    <property type="entry name" value="REC_OmpR"/>
    <property type="match status" value="1"/>
</dbReference>
<dbReference type="EMBL" id="AP028654">
    <property type="protein sequence ID" value="BEP30299.1"/>
    <property type="molecule type" value="Genomic_DNA"/>
</dbReference>
<feature type="modified residue" description="4-aspartylphosphate" evidence="8">
    <location>
        <position position="54"/>
    </location>
</feature>
<feature type="domain" description="Response regulatory" evidence="10">
    <location>
        <begin position="4"/>
        <end position="118"/>
    </location>
</feature>
<evidence type="ECO:0000256" key="7">
    <source>
        <dbReference type="ARBA" id="ARBA00024867"/>
    </source>
</evidence>
<evidence type="ECO:0000256" key="9">
    <source>
        <dbReference type="PROSITE-ProRule" id="PRU01091"/>
    </source>
</evidence>
<evidence type="ECO:0000256" key="2">
    <source>
        <dbReference type="ARBA" id="ARBA00022553"/>
    </source>
</evidence>
<dbReference type="InterPro" id="IPR001789">
    <property type="entry name" value="Sig_transdc_resp-reg_receiver"/>
</dbReference>
<dbReference type="CDD" id="cd00383">
    <property type="entry name" value="trans_reg_C"/>
    <property type="match status" value="1"/>
</dbReference>
<dbReference type="Gene3D" id="3.40.50.2300">
    <property type="match status" value="1"/>
</dbReference>